<gene>
    <name evidence="1" type="ORF">CHC_T00006517001</name>
</gene>
<name>R7QNR2_CHOCR</name>
<organism evidence="1 2">
    <name type="scientific">Chondrus crispus</name>
    <name type="common">Carrageen Irish moss</name>
    <name type="synonym">Polymorpha crispa</name>
    <dbReference type="NCBI Taxonomy" id="2769"/>
    <lineage>
        <taxon>Eukaryota</taxon>
        <taxon>Rhodophyta</taxon>
        <taxon>Florideophyceae</taxon>
        <taxon>Rhodymeniophycidae</taxon>
        <taxon>Gigartinales</taxon>
        <taxon>Gigartinaceae</taxon>
        <taxon>Chondrus</taxon>
    </lineage>
</organism>
<evidence type="ECO:0000313" key="2">
    <source>
        <dbReference type="Proteomes" id="UP000012073"/>
    </source>
</evidence>
<dbReference type="Gramene" id="CDF39116">
    <property type="protein sequence ID" value="CDF39116"/>
    <property type="gene ID" value="CHC_T00006517001"/>
</dbReference>
<dbReference type="KEGG" id="ccp:CHC_T00006517001"/>
<dbReference type="Proteomes" id="UP000012073">
    <property type="component" value="Unassembled WGS sequence"/>
</dbReference>
<proteinExistence type="predicted"/>
<evidence type="ECO:0000313" key="1">
    <source>
        <dbReference type="EMBL" id="CDF39116.1"/>
    </source>
</evidence>
<sequence length="119" mass="12515">MRPAVTLSSTRGNGDHRVSLDPSSCPFLGGLPTSPSTVSPFLSITNIKKGDKEGTVVVSIAGARTYRLAGLFSRSRVDLKKRLALPSFFPGGLSPCGGSTVARAMASPCERVSVFFSIR</sequence>
<dbReference type="RefSeq" id="XP_005719027.1">
    <property type="nucleotide sequence ID" value="XM_005718970.1"/>
</dbReference>
<dbReference type="EMBL" id="HG002002">
    <property type="protein sequence ID" value="CDF39116.1"/>
    <property type="molecule type" value="Genomic_DNA"/>
</dbReference>
<accession>R7QNR2</accession>
<protein>
    <submittedName>
        <fullName evidence="1">Uncharacterized protein</fullName>
    </submittedName>
</protein>
<reference evidence="2" key="1">
    <citation type="journal article" date="2013" name="Proc. Natl. Acad. Sci. U.S.A.">
        <title>Genome structure and metabolic features in the red seaweed Chondrus crispus shed light on evolution of the Archaeplastida.</title>
        <authorList>
            <person name="Collen J."/>
            <person name="Porcel B."/>
            <person name="Carre W."/>
            <person name="Ball S.G."/>
            <person name="Chaparro C."/>
            <person name="Tonon T."/>
            <person name="Barbeyron T."/>
            <person name="Michel G."/>
            <person name="Noel B."/>
            <person name="Valentin K."/>
            <person name="Elias M."/>
            <person name="Artiguenave F."/>
            <person name="Arun A."/>
            <person name="Aury J.M."/>
            <person name="Barbosa-Neto J.F."/>
            <person name="Bothwell J.H."/>
            <person name="Bouget F.Y."/>
            <person name="Brillet L."/>
            <person name="Cabello-Hurtado F."/>
            <person name="Capella-Gutierrez S."/>
            <person name="Charrier B."/>
            <person name="Cladiere L."/>
            <person name="Cock J.M."/>
            <person name="Coelho S.M."/>
            <person name="Colleoni C."/>
            <person name="Czjzek M."/>
            <person name="Da Silva C."/>
            <person name="Delage L."/>
            <person name="Denoeud F."/>
            <person name="Deschamps P."/>
            <person name="Dittami S.M."/>
            <person name="Gabaldon T."/>
            <person name="Gachon C.M."/>
            <person name="Groisillier A."/>
            <person name="Herve C."/>
            <person name="Jabbari K."/>
            <person name="Katinka M."/>
            <person name="Kloareg B."/>
            <person name="Kowalczyk N."/>
            <person name="Labadie K."/>
            <person name="Leblanc C."/>
            <person name="Lopez P.J."/>
            <person name="McLachlan D.H."/>
            <person name="Meslet-Cladiere L."/>
            <person name="Moustafa A."/>
            <person name="Nehr Z."/>
            <person name="Nyvall Collen P."/>
            <person name="Panaud O."/>
            <person name="Partensky F."/>
            <person name="Poulain J."/>
            <person name="Rensing S.A."/>
            <person name="Rousvoal S."/>
            <person name="Samson G."/>
            <person name="Symeonidi A."/>
            <person name="Weissenbach J."/>
            <person name="Zambounis A."/>
            <person name="Wincker P."/>
            <person name="Boyen C."/>
        </authorList>
    </citation>
    <scope>NUCLEOTIDE SEQUENCE [LARGE SCALE GENOMIC DNA]</scope>
    <source>
        <strain evidence="2">cv. Stackhouse</strain>
    </source>
</reference>
<dbReference type="AlphaFoldDB" id="R7QNR2"/>
<keyword evidence="2" id="KW-1185">Reference proteome</keyword>
<dbReference type="GeneID" id="17326746"/>